<protein>
    <recommendedName>
        <fullName evidence="2">Protein TIFY</fullName>
    </recommendedName>
    <alternativeName>
        <fullName evidence="2">Jasmonate ZIM domain-containing protein</fullName>
    </alternativeName>
</protein>
<dbReference type="InterPro" id="IPR040390">
    <property type="entry name" value="TIFY/JAZ"/>
</dbReference>
<keyword evidence="6" id="KW-1185">Reference proteome</keyword>
<sequence length="340" mass="36359">MTSSSEFCEFSGQRQGKSPEKASFSKRCSLLSQYLKEKGSFGDLSLGMTCNIESNGTPEMYRQSASTMNLFPVNEKLSDVSGQSEAANRNLQSIDLFSQPAGFTTPFPKEEAPKIADSRVNKPATAEPEKAQMTIFYGGQVIVFNDFPADKAKEVMLLASKGTSQSHNTPFASNPATNNQPAFAPNLARNSVESSTSIATSSSGVVPPNFGNKIASKGTSQSHNTPFASNPATNNQPAFAPNLARNSVESSTSIATSSSGVVPPNFGNKVISERAQPSPQPLAADLPIARRASLHRFLEKRKDRITAKAPYQINNPEEAPPTKPADSKPWLGLAAQLKQS</sequence>
<dbReference type="PROSITE" id="PS51320">
    <property type="entry name" value="TIFY"/>
    <property type="match status" value="1"/>
</dbReference>
<feature type="region of interest" description="Disordered" evidence="3">
    <location>
        <begin position="301"/>
        <end position="340"/>
    </location>
</feature>
<evidence type="ECO:0000313" key="5">
    <source>
        <dbReference type="EMBL" id="KAK7848477.1"/>
    </source>
</evidence>
<dbReference type="SMART" id="SM00979">
    <property type="entry name" value="TIFY"/>
    <property type="match status" value="1"/>
</dbReference>
<accession>A0AAW0L9X8</accession>
<feature type="region of interest" description="Disordered" evidence="3">
    <location>
        <begin position="268"/>
        <end position="287"/>
    </location>
</feature>
<dbReference type="GO" id="GO:2000022">
    <property type="term" value="P:regulation of jasmonic acid mediated signaling pathway"/>
    <property type="evidence" value="ECO:0007669"/>
    <property type="project" value="UniProtKB-UniRule"/>
</dbReference>
<evidence type="ECO:0000313" key="6">
    <source>
        <dbReference type="Proteomes" id="UP000237347"/>
    </source>
</evidence>
<feature type="compositionally biased region" description="Polar residues" evidence="3">
    <location>
        <begin position="1"/>
        <end position="16"/>
    </location>
</feature>
<comment type="subcellular location">
    <subcellularLocation>
        <location evidence="2">Nucleus</location>
    </subcellularLocation>
</comment>
<comment type="domain">
    <text evidence="2">The jas domain is required for interaction with COI1.</text>
</comment>
<organism evidence="5 6">
    <name type="scientific">Quercus suber</name>
    <name type="common">Cork oak</name>
    <dbReference type="NCBI Taxonomy" id="58331"/>
    <lineage>
        <taxon>Eukaryota</taxon>
        <taxon>Viridiplantae</taxon>
        <taxon>Streptophyta</taxon>
        <taxon>Embryophyta</taxon>
        <taxon>Tracheophyta</taxon>
        <taxon>Spermatophyta</taxon>
        <taxon>Magnoliopsida</taxon>
        <taxon>eudicotyledons</taxon>
        <taxon>Gunneridae</taxon>
        <taxon>Pentapetalae</taxon>
        <taxon>rosids</taxon>
        <taxon>fabids</taxon>
        <taxon>Fagales</taxon>
        <taxon>Fagaceae</taxon>
        <taxon>Quercus</taxon>
    </lineage>
</organism>
<feature type="compositionally biased region" description="Polar residues" evidence="3">
    <location>
        <begin position="217"/>
        <end position="237"/>
    </location>
</feature>
<dbReference type="InterPro" id="IPR018467">
    <property type="entry name" value="CCT_CS"/>
</dbReference>
<dbReference type="Proteomes" id="UP000237347">
    <property type="component" value="Unassembled WGS sequence"/>
</dbReference>
<evidence type="ECO:0000256" key="3">
    <source>
        <dbReference type="SAM" id="MobiDB-lite"/>
    </source>
</evidence>
<dbReference type="PANTHER" id="PTHR33077:SF140">
    <property type="entry name" value="PROTEIN TIFY 10B"/>
    <property type="match status" value="1"/>
</dbReference>
<feature type="compositionally biased region" description="Polar residues" evidence="3">
    <location>
        <begin position="164"/>
        <end position="181"/>
    </location>
</feature>
<dbReference type="InterPro" id="IPR010399">
    <property type="entry name" value="Tify_dom"/>
</dbReference>
<dbReference type="EMBL" id="PKMF04000127">
    <property type="protein sequence ID" value="KAK7848477.1"/>
    <property type="molecule type" value="Genomic_DNA"/>
</dbReference>
<comment type="caution">
    <text evidence="5">The sequence shown here is derived from an EMBL/GenBank/DDBJ whole genome shotgun (WGS) entry which is preliminary data.</text>
</comment>
<feature type="region of interest" description="Disordered" evidence="3">
    <location>
        <begin position="1"/>
        <end position="23"/>
    </location>
</feature>
<evidence type="ECO:0000256" key="2">
    <source>
        <dbReference type="RuleBase" id="RU369065"/>
    </source>
</evidence>
<reference evidence="5 6" key="1">
    <citation type="journal article" date="2018" name="Sci. Data">
        <title>The draft genome sequence of cork oak.</title>
        <authorList>
            <person name="Ramos A.M."/>
            <person name="Usie A."/>
            <person name="Barbosa P."/>
            <person name="Barros P.M."/>
            <person name="Capote T."/>
            <person name="Chaves I."/>
            <person name="Simoes F."/>
            <person name="Abreu I."/>
            <person name="Carrasquinho I."/>
            <person name="Faro C."/>
            <person name="Guimaraes J.B."/>
            <person name="Mendonca D."/>
            <person name="Nobrega F."/>
            <person name="Rodrigues L."/>
            <person name="Saibo N.J.M."/>
            <person name="Varela M.C."/>
            <person name="Egas C."/>
            <person name="Matos J."/>
            <person name="Miguel C.M."/>
            <person name="Oliveira M.M."/>
            <person name="Ricardo C.P."/>
            <person name="Goncalves S."/>
        </authorList>
    </citation>
    <scope>NUCLEOTIDE SEQUENCE [LARGE SCALE GENOMIC DNA]</scope>
    <source>
        <strain evidence="6">cv. HL8</strain>
    </source>
</reference>
<dbReference type="PANTHER" id="PTHR33077">
    <property type="entry name" value="PROTEIN TIFY 4A-RELATED-RELATED"/>
    <property type="match status" value="1"/>
</dbReference>
<keyword evidence="2" id="KW-0539">Nucleus</keyword>
<feature type="domain" description="Tify" evidence="4">
    <location>
        <begin position="126"/>
        <end position="161"/>
    </location>
</feature>
<dbReference type="GO" id="GO:0009611">
    <property type="term" value="P:response to wounding"/>
    <property type="evidence" value="ECO:0007669"/>
    <property type="project" value="UniProtKB-UniRule"/>
</dbReference>
<comment type="function">
    <text evidence="2">Repressor of jasmonate responses.</text>
</comment>
<evidence type="ECO:0000259" key="4">
    <source>
        <dbReference type="PROSITE" id="PS51320"/>
    </source>
</evidence>
<evidence type="ECO:0000256" key="1">
    <source>
        <dbReference type="ARBA" id="ARBA00008614"/>
    </source>
</evidence>
<comment type="similarity">
    <text evidence="1 2">Belongs to the TIFY/JAZ family.</text>
</comment>
<keyword evidence="2" id="KW-1184">Jasmonic acid signaling pathway</keyword>
<dbReference type="AlphaFoldDB" id="A0AAW0L9X8"/>
<dbReference type="Pfam" id="PF09425">
    <property type="entry name" value="Jas_motif"/>
    <property type="match status" value="1"/>
</dbReference>
<gene>
    <name evidence="5" type="primary">TIFY10A_0</name>
    <name evidence="5" type="ORF">CFP56_005010</name>
</gene>
<dbReference type="GO" id="GO:0005634">
    <property type="term" value="C:nucleus"/>
    <property type="evidence" value="ECO:0007669"/>
    <property type="project" value="UniProtKB-SubCell"/>
</dbReference>
<dbReference type="GO" id="GO:0031347">
    <property type="term" value="P:regulation of defense response"/>
    <property type="evidence" value="ECO:0007669"/>
    <property type="project" value="UniProtKB-UniRule"/>
</dbReference>
<feature type="region of interest" description="Disordered" evidence="3">
    <location>
        <begin position="164"/>
        <end position="240"/>
    </location>
</feature>
<feature type="compositionally biased region" description="Low complexity" evidence="3">
    <location>
        <begin position="191"/>
        <end position="206"/>
    </location>
</feature>
<proteinExistence type="inferred from homology"/>
<dbReference type="Pfam" id="PF06200">
    <property type="entry name" value="tify"/>
    <property type="match status" value="1"/>
</dbReference>
<name>A0AAW0L9X8_QUESU</name>